<dbReference type="EMBL" id="NMUH01009262">
    <property type="protein sequence ID" value="MQM19849.1"/>
    <property type="molecule type" value="Genomic_DNA"/>
</dbReference>
<keyword evidence="3" id="KW-1185">Reference proteome</keyword>
<dbReference type="AlphaFoldDB" id="A0A843XJR5"/>
<proteinExistence type="predicted"/>
<name>A0A843XJR5_COLES</name>
<organism evidence="2 3">
    <name type="scientific">Colocasia esculenta</name>
    <name type="common">Wild taro</name>
    <name type="synonym">Arum esculentum</name>
    <dbReference type="NCBI Taxonomy" id="4460"/>
    <lineage>
        <taxon>Eukaryota</taxon>
        <taxon>Viridiplantae</taxon>
        <taxon>Streptophyta</taxon>
        <taxon>Embryophyta</taxon>
        <taxon>Tracheophyta</taxon>
        <taxon>Spermatophyta</taxon>
        <taxon>Magnoliopsida</taxon>
        <taxon>Liliopsida</taxon>
        <taxon>Araceae</taxon>
        <taxon>Aroideae</taxon>
        <taxon>Colocasieae</taxon>
        <taxon>Colocasia</taxon>
    </lineage>
</organism>
<protein>
    <submittedName>
        <fullName evidence="2">Uncharacterized protein</fullName>
    </submittedName>
</protein>
<feature type="region of interest" description="Disordered" evidence="1">
    <location>
        <begin position="27"/>
        <end position="46"/>
    </location>
</feature>
<evidence type="ECO:0000313" key="3">
    <source>
        <dbReference type="Proteomes" id="UP000652761"/>
    </source>
</evidence>
<accession>A0A843XJR5</accession>
<evidence type="ECO:0000313" key="2">
    <source>
        <dbReference type="EMBL" id="MQM19849.1"/>
    </source>
</evidence>
<feature type="compositionally biased region" description="Basic and acidic residues" evidence="1">
    <location>
        <begin position="127"/>
        <end position="151"/>
    </location>
</feature>
<feature type="region of interest" description="Disordered" evidence="1">
    <location>
        <begin position="127"/>
        <end position="158"/>
    </location>
</feature>
<gene>
    <name evidence="2" type="ORF">Taro_052863</name>
</gene>
<evidence type="ECO:0000256" key="1">
    <source>
        <dbReference type="SAM" id="MobiDB-lite"/>
    </source>
</evidence>
<comment type="caution">
    <text evidence="2">The sequence shown here is derived from an EMBL/GenBank/DDBJ whole genome shotgun (WGS) entry which is preliminary data.</text>
</comment>
<reference evidence="2" key="1">
    <citation type="submission" date="2017-07" db="EMBL/GenBank/DDBJ databases">
        <title>Taro Niue Genome Assembly and Annotation.</title>
        <authorList>
            <person name="Atibalentja N."/>
            <person name="Keating K."/>
            <person name="Fields C.J."/>
        </authorList>
    </citation>
    <scope>NUCLEOTIDE SEQUENCE</scope>
    <source>
        <strain evidence="2">Niue_2</strain>
        <tissue evidence="2">Leaf</tissue>
    </source>
</reference>
<dbReference type="Proteomes" id="UP000652761">
    <property type="component" value="Unassembled WGS sequence"/>
</dbReference>
<sequence length="158" mass="17845">MENMKAHTAHIDQEIVDLRIEFGNIWQTGTAPSSSSGPPPMTQGFNQFQAHCCPVDEPRGGGTVPLWTLQHPAQLVFLHTKGTTTPWIPTRSSFTTEGNTTPWIPPDLPSHQKGTHPEFHQVFLHTRREQAQDKNKQENKPLDQDLARQDLKLLALRK</sequence>